<dbReference type="PANTHER" id="PTHR43597">
    <property type="entry name" value="SULFUR ACCEPTOR PROTEIN CSDE"/>
    <property type="match status" value="1"/>
</dbReference>
<dbReference type="InterPro" id="IPR003808">
    <property type="entry name" value="Fe-S_metab-assoc_dom"/>
</dbReference>
<proteinExistence type="predicted"/>
<dbReference type="EMBL" id="CP053541">
    <property type="protein sequence ID" value="QJY36423.1"/>
    <property type="molecule type" value="Genomic_DNA"/>
</dbReference>
<dbReference type="Pfam" id="PF02657">
    <property type="entry name" value="SufE"/>
    <property type="match status" value="1"/>
</dbReference>
<sequence length="141" mass="16069">MMTPEKVIRNFNRCVDWEERYLYLIELGERLEDYPTENLDYVHLVAGCQSQVWVCSKLDEHGKIALKATSDSSIVKGVLSLVLVAYNNQSAEDVLSFDIHTWFEELDLKSHLTPGRTQGLEAIVKSVRNLAYSYQQGTATL</sequence>
<evidence type="ECO:0000259" key="1">
    <source>
        <dbReference type="Pfam" id="PF02657"/>
    </source>
</evidence>
<dbReference type="SUPFAM" id="SSF82649">
    <property type="entry name" value="SufE/NifU"/>
    <property type="match status" value="1"/>
</dbReference>
<dbReference type="RefSeq" id="WP_171801714.1">
    <property type="nucleotide sequence ID" value="NZ_CP053541.1"/>
</dbReference>
<organism evidence="2 3">
    <name type="scientific">Vibrio europaeus</name>
    <dbReference type="NCBI Taxonomy" id="300876"/>
    <lineage>
        <taxon>Bacteria</taxon>
        <taxon>Pseudomonadati</taxon>
        <taxon>Pseudomonadota</taxon>
        <taxon>Gammaproteobacteria</taxon>
        <taxon>Vibrionales</taxon>
        <taxon>Vibrionaceae</taxon>
        <taxon>Vibrio</taxon>
        <taxon>Vibrio oreintalis group</taxon>
    </lineage>
</organism>
<dbReference type="Gene3D" id="3.90.1010.10">
    <property type="match status" value="1"/>
</dbReference>
<reference evidence="2 3" key="1">
    <citation type="submission" date="2020-05" db="EMBL/GenBank/DDBJ databases">
        <title>First description outside Europe of the emergent pathogen for shellfish aquaculture Vibrio europaeus.</title>
        <authorList>
            <person name="Dubert J."/>
            <person name="Rojas R."/>
        </authorList>
    </citation>
    <scope>NUCLEOTIDE SEQUENCE [LARGE SCALE GENOMIC DNA]</scope>
    <source>
        <strain evidence="2 3">NPI-1</strain>
    </source>
</reference>
<gene>
    <name evidence="2" type="primary">sufE</name>
    <name evidence="2" type="ORF">HOO69_07260</name>
</gene>
<evidence type="ECO:0000313" key="2">
    <source>
        <dbReference type="EMBL" id="QJY36423.1"/>
    </source>
</evidence>
<name>A0AAE7AW18_9VIBR</name>
<protein>
    <submittedName>
        <fullName evidence="2">Cysteine desulfuration protein SufE</fullName>
    </submittedName>
</protein>
<dbReference type="PANTHER" id="PTHR43597:SF3">
    <property type="entry name" value="CYSTEINE DESULFURATION PROTEIN SUFE"/>
    <property type="match status" value="1"/>
</dbReference>
<evidence type="ECO:0000313" key="3">
    <source>
        <dbReference type="Proteomes" id="UP000501443"/>
    </source>
</evidence>
<feature type="domain" description="Fe-S metabolism associated" evidence="1">
    <location>
        <begin position="9"/>
        <end position="129"/>
    </location>
</feature>
<dbReference type="AlphaFoldDB" id="A0AAE7AW18"/>
<dbReference type="Proteomes" id="UP000501443">
    <property type="component" value="Chromosome 1"/>
</dbReference>
<dbReference type="NCBIfam" id="NF006792">
    <property type="entry name" value="PRK09296.1"/>
    <property type="match status" value="1"/>
</dbReference>
<accession>A0AAE7AW18</accession>